<accession>A0A4Y7RK46</accession>
<reference evidence="2 3" key="1">
    <citation type="journal article" date="2018" name="Environ. Microbiol.">
        <title>Novel energy conservation strategies and behaviour of Pelotomaculum schinkii driving syntrophic propionate catabolism.</title>
        <authorList>
            <person name="Hidalgo-Ahumada C.A.P."/>
            <person name="Nobu M.K."/>
            <person name="Narihiro T."/>
            <person name="Tamaki H."/>
            <person name="Liu W.T."/>
            <person name="Kamagata Y."/>
            <person name="Stams A.J.M."/>
            <person name="Imachi H."/>
            <person name="Sousa D.Z."/>
        </authorList>
    </citation>
    <scope>NUCLEOTIDE SEQUENCE [LARGE SCALE GENOMIC DNA]</scope>
    <source>
        <strain evidence="2 3">MGP</strain>
    </source>
</reference>
<dbReference type="SUPFAM" id="SSF52096">
    <property type="entry name" value="ClpP/crotonase"/>
    <property type="match status" value="1"/>
</dbReference>
<dbReference type="EMBL" id="QFFZ01000050">
    <property type="protein sequence ID" value="TEB09378.1"/>
    <property type="molecule type" value="Genomic_DNA"/>
</dbReference>
<dbReference type="RefSeq" id="WP_134215143.1">
    <property type="nucleotide sequence ID" value="NZ_QFFZ01000050.1"/>
</dbReference>
<proteinExistence type="predicted"/>
<dbReference type="SUPFAM" id="SSF50156">
    <property type="entry name" value="PDZ domain-like"/>
    <property type="match status" value="1"/>
</dbReference>
<dbReference type="Gene3D" id="2.30.42.10">
    <property type="match status" value="1"/>
</dbReference>
<dbReference type="Proteomes" id="UP000297597">
    <property type="component" value="Unassembled WGS sequence"/>
</dbReference>
<feature type="domain" description="PDZ" evidence="1">
    <location>
        <begin position="123"/>
        <end position="169"/>
    </location>
</feature>
<organism evidence="2 3">
    <name type="scientific">Pelotomaculum propionicicum</name>
    <dbReference type="NCBI Taxonomy" id="258475"/>
    <lineage>
        <taxon>Bacteria</taxon>
        <taxon>Bacillati</taxon>
        <taxon>Bacillota</taxon>
        <taxon>Clostridia</taxon>
        <taxon>Eubacteriales</taxon>
        <taxon>Desulfotomaculaceae</taxon>
        <taxon>Pelotomaculum</taxon>
    </lineage>
</organism>
<sequence length="480" mass="52427">MTKRKKIIVIAGAAVILVALAISALFCVMKDKETTGGDFSGLSWTQAFQKLNQTMADEYAFTQWKGINWQELYDKYRPQIESAQAKNSFEDYYIALRSYLNEIPDGHVRMNNIADIDDKYIGGGFGFAAARLDNGKIIVTWVDQSGPAYDAGIRAGDELTEWNGQPIANAVETVSTVFAGTSATDEYLRQKQLAYLVRAPVGTEISLSVISPDSGRKRSLTLTAYNDNKQSLKKNYPNSVVSDKLRDMFLGHENPDPEPESIVEKKIIGGNICYIKLWAEFDADLQQTGKAVSTLSLMREAVAYANENKCAGMILDIRNNMGGLDDMAADILGLFYPEKTLYEYQKVYGSDQLTALYIQPAEQRFTGKIIALINSKCVSSGEGLAMGIKNLPNGETLGFFGTNGSFGLAGSEVKMPGGITVEFPSGQSLDKNKSIQLDSRNGIGGVSPSIRIPMTEQNAIRIAGGEDVELDDALRILTGN</sequence>
<dbReference type="Gene3D" id="3.90.226.10">
    <property type="entry name" value="2-enoyl-CoA Hydratase, Chain A, domain 1"/>
    <property type="match status" value="1"/>
</dbReference>
<evidence type="ECO:0000259" key="1">
    <source>
        <dbReference type="PROSITE" id="PS50106"/>
    </source>
</evidence>
<protein>
    <recommendedName>
        <fullName evidence="1">PDZ domain-containing protein</fullName>
    </recommendedName>
</protein>
<dbReference type="Pfam" id="PF03572">
    <property type="entry name" value="Peptidase_S41"/>
    <property type="match status" value="1"/>
</dbReference>
<dbReference type="OrthoDB" id="9812068at2"/>
<dbReference type="PANTHER" id="PTHR32060:SF22">
    <property type="entry name" value="CARBOXYL-TERMINAL-PROCESSING PEPTIDASE 3, CHLOROPLASTIC"/>
    <property type="match status" value="1"/>
</dbReference>
<dbReference type="InterPro" id="IPR036034">
    <property type="entry name" value="PDZ_sf"/>
</dbReference>
<dbReference type="Pfam" id="PF00595">
    <property type="entry name" value="PDZ"/>
    <property type="match status" value="1"/>
</dbReference>
<dbReference type="GO" id="GO:0008236">
    <property type="term" value="F:serine-type peptidase activity"/>
    <property type="evidence" value="ECO:0007669"/>
    <property type="project" value="InterPro"/>
</dbReference>
<dbReference type="AlphaFoldDB" id="A0A4Y7RK46"/>
<dbReference type="GO" id="GO:0006508">
    <property type="term" value="P:proteolysis"/>
    <property type="evidence" value="ECO:0007669"/>
    <property type="project" value="InterPro"/>
</dbReference>
<dbReference type="Pfam" id="PF14684">
    <property type="entry name" value="Tricorn_C1"/>
    <property type="match status" value="1"/>
</dbReference>
<dbReference type="GO" id="GO:0004175">
    <property type="term" value="F:endopeptidase activity"/>
    <property type="evidence" value="ECO:0007669"/>
    <property type="project" value="TreeGrafter"/>
</dbReference>
<dbReference type="PROSITE" id="PS50106">
    <property type="entry name" value="PDZ"/>
    <property type="match status" value="1"/>
</dbReference>
<evidence type="ECO:0000313" key="2">
    <source>
        <dbReference type="EMBL" id="TEB09378.1"/>
    </source>
</evidence>
<dbReference type="Gene3D" id="3.30.750.44">
    <property type="match status" value="1"/>
</dbReference>
<gene>
    <name evidence="2" type="ORF">Pmgp_03199</name>
</gene>
<dbReference type="InterPro" id="IPR029045">
    <property type="entry name" value="ClpP/crotonase-like_dom_sf"/>
</dbReference>
<dbReference type="InterPro" id="IPR001478">
    <property type="entry name" value="PDZ"/>
</dbReference>
<keyword evidence="3" id="KW-1185">Reference proteome</keyword>
<dbReference type="PANTHER" id="PTHR32060">
    <property type="entry name" value="TAIL-SPECIFIC PROTEASE"/>
    <property type="match status" value="1"/>
</dbReference>
<comment type="caution">
    <text evidence="2">The sequence shown here is derived from an EMBL/GenBank/DDBJ whole genome shotgun (WGS) entry which is preliminary data.</text>
</comment>
<dbReference type="SMART" id="SM00245">
    <property type="entry name" value="TSPc"/>
    <property type="match status" value="1"/>
</dbReference>
<evidence type="ECO:0000313" key="3">
    <source>
        <dbReference type="Proteomes" id="UP000297597"/>
    </source>
</evidence>
<dbReference type="InterPro" id="IPR005151">
    <property type="entry name" value="Tail-specific_protease"/>
</dbReference>
<name>A0A4Y7RK46_9FIRM</name>
<dbReference type="SMART" id="SM00228">
    <property type="entry name" value="PDZ"/>
    <property type="match status" value="1"/>
</dbReference>
<dbReference type="InterPro" id="IPR028204">
    <property type="entry name" value="Tricorn_C1"/>
</dbReference>